<evidence type="ECO:0000313" key="3">
    <source>
        <dbReference type="Proteomes" id="UP000240908"/>
    </source>
</evidence>
<keyword evidence="3" id="KW-1185">Reference proteome</keyword>
<evidence type="ECO:0000313" key="2">
    <source>
        <dbReference type="EMBL" id="AVX36636.1"/>
    </source>
</evidence>
<organism evidence="2 3">
    <name type="scientific">Yersinia massiliensis</name>
    <dbReference type="NCBI Taxonomy" id="419257"/>
    <lineage>
        <taxon>Bacteria</taxon>
        <taxon>Pseudomonadati</taxon>
        <taxon>Pseudomonadota</taxon>
        <taxon>Gammaproteobacteria</taxon>
        <taxon>Enterobacterales</taxon>
        <taxon>Yersiniaceae</taxon>
        <taxon>Yersinia</taxon>
    </lineage>
</organism>
<keyword evidence="1" id="KW-0472">Membrane</keyword>
<dbReference type="EMBL" id="CP028487">
    <property type="protein sequence ID" value="AVX36636.1"/>
    <property type="molecule type" value="Genomic_DNA"/>
</dbReference>
<evidence type="ECO:0000256" key="1">
    <source>
        <dbReference type="SAM" id="Phobius"/>
    </source>
</evidence>
<dbReference type="RefSeq" id="WP_050535839.1">
    <property type="nucleotide sequence ID" value="NZ_CABHYR010000013.1"/>
</dbReference>
<keyword evidence="1" id="KW-0812">Transmembrane</keyword>
<accession>A0ABM6UNN7</accession>
<feature type="transmembrane region" description="Helical" evidence="1">
    <location>
        <begin position="6"/>
        <end position="25"/>
    </location>
</feature>
<gene>
    <name evidence="2" type="ORF">DA391_02520</name>
</gene>
<dbReference type="Proteomes" id="UP000240908">
    <property type="component" value="Chromosome"/>
</dbReference>
<feature type="transmembrane region" description="Helical" evidence="1">
    <location>
        <begin position="37"/>
        <end position="63"/>
    </location>
</feature>
<keyword evidence="1" id="KW-1133">Transmembrane helix</keyword>
<feature type="transmembrane region" description="Helical" evidence="1">
    <location>
        <begin position="87"/>
        <end position="108"/>
    </location>
</feature>
<protein>
    <submittedName>
        <fullName evidence="2">Uncharacterized protein</fullName>
    </submittedName>
</protein>
<name>A0ABM6UNN7_9GAMM</name>
<sequence>MFALLIIPLLVSGCLVVTSTHNFRMYFRLHRYDGQLLYLKAATFGTFAVLFSLLAAFTIKWFWPEFNLATWTSWLIDASKDPKSNRVVSWLILISVASILSAVFFNILSRVTTFLSAHLIARVVSKSAPISRVDAANGEVKEESRDWRFYIQTMRLSALGDVLPNGSLGRLFFDSATRRKDVLITLQSRKVYVGRVKVISEPNEKEGPNQEISITPLLSGYREKDTLSIIFTNDYDGLKDVDTTIVFPLSEVSHASWFNMNTHQAVDNNHTKKNQQSTLPVIQ</sequence>
<proteinExistence type="predicted"/>
<reference evidence="3" key="1">
    <citation type="journal article" date="2018" name="Genome Announc.">
        <title>First complete genome sequence of Yersinia massiliensis.</title>
        <authorList>
            <person name="Thomas M.C."/>
            <person name="Arling V."/>
            <person name="Goji N."/>
            <person name="Janzen T.W."/>
            <person name="Duceppe M.-O."/>
            <person name="Mathews A."/>
            <person name="Carrillo C."/>
            <person name="Amoako K."/>
        </authorList>
    </citation>
    <scope>NUCLEOTIDE SEQUENCE [LARGE SCALE GENOMIC DNA]</scope>
    <source>
        <strain evidence="3">GTA</strain>
    </source>
</reference>